<name>G3GRV3_CRIGR</name>
<sequence>MTCGIQLRRASPSTISAVQTAEVCAVSGSRQLLLKELMWCGISVKLARITSRKGACTTWKHGQMFVGGAHSQSL</sequence>
<proteinExistence type="predicted"/>
<reference evidence="2" key="1">
    <citation type="journal article" date="2011" name="Nat. Biotechnol.">
        <title>The genomic sequence of the Chinese hamster ovary (CHO)-K1 cell line.</title>
        <authorList>
            <person name="Xu X."/>
            <person name="Nagarajan H."/>
            <person name="Lewis N.E."/>
            <person name="Pan S."/>
            <person name="Cai Z."/>
            <person name="Liu X."/>
            <person name="Chen W."/>
            <person name="Xie M."/>
            <person name="Wang W."/>
            <person name="Hammond S."/>
            <person name="Andersen M.R."/>
            <person name="Neff N."/>
            <person name="Passarelli B."/>
            <person name="Koh W."/>
            <person name="Fan H.C."/>
            <person name="Wang J."/>
            <person name="Gui Y."/>
            <person name="Lee K.H."/>
            <person name="Betenbaugh M.J."/>
            <person name="Quake S.R."/>
            <person name="Famili I."/>
            <person name="Palsson B.O."/>
            <person name="Wang J."/>
        </authorList>
    </citation>
    <scope>NUCLEOTIDE SEQUENCE [LARGE SCALE GENOMIC DNA]</scope>
    <source>
        <strain evidence="2">CHO K1 cell line</strain>
    </source>
</reference>
<accession>G3GRV3</accession>
<evidence type="ECO:0000313" key="1">
    <source>
        <dbReference type="EMBL" id="EGV94097.1"/>
    </source>
</evidence>
<dbReference type="InParanoid" id="G3GRV3"/>
<dbReference type="AlphaFoldDB" id="G3GRV3"/>
<evidence type="ECO:0000313" key="2">
    <source>
        <dbReference type="Proteomes" id="UP000001075"/>
    </source>
</evidence>
<dbReference type="Proteomes" id="UP000001075">
    <property type="component" value="Unassembled WGS sequence"/>
</dbReference>
<organism evidence="1 2">
    <name type="scientific">Cricetulus griseus</name>
    <name type="common">Chinese hamster</name>
    <name type="synonym">Cricetulus barabensis griseus</name>
    <dbReference type="NCBI Taxonomy" id="10029"/>
    <lineage>
        <taxon>Eukaryota</taxon>
        <taxon>Metazoa</taxon>
        <taxon>Chordata</taxon>
        <taxon>Craniata</taxon>
        <taxon>Vertebrata</taxon>
        <taxon>Euteleostomi</taxon>
        <taxon>Mammalia</taxon>
        <taxon>Eutheria</taxon>
        <taxon>Euarchontoglires</taxon>
        <taxon>Glires</taxon>
        <taxon>Rodentia</taxon>
        <taxon>Myomorpha</taxon>
        <taxon>Muroidea</taxon>
        <taxon>Cricetidae</taxon>
        <taxon>Cricetinae</taxon>
        <taxon>Cricetulus</taxon>
    </lineage>
</organism>
<protein>
    <submittedName>
        <fullName evidence="1">Uncharacterized protein</fullName>
    </submittedName>
</protein>
<gene>
    <name evidence="1" type="ORF">I79_000247</name>
</gene>
<dbReference type="EMBL" id="JH000004">
    <property type="protein sequence ID" value="EGV94097.1"/>
    <property type="molecule type" value="Genomic_DNA"/>
</dbReference>